<dbReference type="EMBL" id="FWXK01000001">
    <property type="protein sequence ID" value="SMC30145.1"/>
    <property type="molecule type" value="Genomic_DNA"/>
</dbReference>
<evidence type="ECO:0000256" key="9">
    <source>
        <dbReference type="HAMAP-Rule" id="MF_00092"/>
    </source>
</evidence>
<dbReference type="SMART" id="SM00463">
    <property type="entry name" value="SMR"/>
    <property type="match status" value="1"/>
</dbReference>
<dbReference type="SUPFAM" id="SSF48334">
    <property type="entry name" value="DNA repair protein MutS, domain III"/>
    <property type="match status" value="1"/>
</dbReference>
<evidence type="ECO:0000256" key="3">
    <source>
        <dbReference type="ARBA" id="ARBA00022741"/>
    </source>
</evidence>
<evidence type="ECO:0000313" key="12">
    <source>
        <dbReference type="EMBL" id="SMC30145.1"/>
    </source>
</evidence>
<evidence type="ECO:0000256" key="1">
    <source>
        <dbReference type="ARBA" id="ARBA00022722"/>
    </source>
</evidence>
<evidence type="ECO:0000256" key="2">
    <source>
        <dbReference type="ARBA" id="ARBA00022730"/>
    </source>
</evidence>
<evidence type="ECO:0000313" key="13">
    <source>
        <dbReference type="Proteomes" id="UP000243884"/>
    </source>
</evidence>
<evidence type="ECO:0000256" key="8">
    <source>
        <dbReference type="ARBA" id="ARBA00023125"/>
    </source>
</evidence>
<keyword evidence="4 9" id="KW-0255">Endonuclease</keyword>
<dbReference type="InterPro" id="IPR000432">
    <property type="entry name" value="DNA_mismatch_repair_MutS_C"/>
</dbReference>
<comment type="function">
    <text evidence="9">Endonuclease that is involved in the suppression of homologous recombination and thus may have a key role in the control of bacterial genetic diversity.</text>
</comment>
<dbReference type="PROSITE" id="PS00486">
    <property type="entry name" value="DNA_MISMATCH_REPAIR_2"/>
    <property type="match status" value="1"/>
</dbReference>
<dbReference type="GO" id="GO:0043023">
    <property type="term" value="F:ribosomal large subunit binding"/>
    <property type="evidence" value="ECO:0007669"/>
    <property type="project" value="UniProtKB-UniRule"/>
</dbReference>
<evidence type="ECO:0000256" key="10">
    <source>
        <dbReference type="SAM" id="Coils"/>
    </source>
</evidence>
<name>A0A1W1Y1Y4_9LACT</name>
<dbReference type="EC" id="3.1.-.-" evidence="9"/>
<dbReference type="InterPro" id="IPR027417">
    <property type="entry name" value="P-loop_NTPase"/>
</dbReference>
<evidence type="ECO:0000256" key="5">
    <source>
        <dbReference type="ARBA" id="ARBA00022801"/>
    </source>
</evidence>
<organism evidence="12 13">
    <name type="scientific">Aerococcus suis</name>
    <dbReference type="NCBI Taxonomy" id="371602"/>
    <lineage>
        <taxon>Bacteria</taxon>
        <taxon>Bacillati</taxon>
        <taxon>Bacillota</taxon>
        <taxon>Bacilli</taxon>
        <taxon>Lactobacillales</taxon>
        <taxon>Aerococcaceae</taxon>
        <taxon>Aerococcus</taxon>
    </lineage>
</organism>
<dbReference type="GO" id="GO:0072344">
    <property type="term" value="P:rescue of stalled ribosome"/>
    <property type="evidence" value="ECO:0007669"/>
    <property type="project" value="UniProtKB-UniRule"/>
</dbReference>
<protein>
    <recommendedName>
        <fullName evidence="9">Endonuclease MutS2</fullName>
        <ecNumber evidence="9">3.1.-.-</ecNumber>
    </recommendedName>
    <alternativeName>
        <fullName evidence="9">Ribosome-associated protein quality control-upstream factor</fullName>
        <shortName evidence="9">RQC-upstream factor</shortName>
        <shortName evidence="9">RqcU</shortName>
        <ecNumber evidence="9">3.6.4.-</ecNumber>
    </alternativeName>
</protein>
<dbReference type="GO" id="GO:0016887">
    <property type="term" value="F:ATP hydrolysis activity"/>
    <property type="evidence" value="ECO:0007669"/>
    <property type="project" value="InterPro"/>
</dbReference>
<dbReference type="EC" id="3.6.4.-" evidence="9"/>
<dbReference type="STRING" id="371602.SAMN04487984_0049"/>
<dbReference type="CDD" id="cd03280">
    <property type="entry name" value="ABC_MutS2"/>
    <property type="match status" value="1"/>
</dbReference>
<dbReference type="GO" id="GO:0006298">
    <property type="term" value="P:mismatch repair"/>
    <property type="evidence" value="ECO:0007669"/>
    <property type="project" value="InterPro"/>
</dbReference>
<evidence type="ECO:0000256" key="7">
    <source>
        <dbReference type="ARBA" id="ARBA00022884"/>
    </source>
</evidence>
<dbReference type="RefSeq" id="WP_084097674.1">
    <property type="nucleotide sequence ID" value="NZ_FWXK01000001.1"/>
</dbReference>
<dbReference type="InterPro" id="IPR045076">
    <property type="entry name" value="MutS"/>
</dbReference>
<keyword evidence="5 9" id="KW-0378">Hydrolase</keyword>
<dbReference type="OrthoDB" id="9808166at2"/>
<dbReference type="SUPFAM" id="SSF52540">
    <property type="entry name" value="P-loop containing nucleoside triphosphate hydrolases"/>
    <property type="match status" value="1"/>
</dbReference>
<dbReference type="FunFam" id="3.40.50.300:FF:000830">
    <property type="entry name" value="Endonuclease MutS2"/>
    <property type="match status" value="1"/>
</dbReference>
<proteinExistence type="inferred from homology"/>
<feature type="coiled-coil region" evidence="10">
    <location>
        <begin position="504"/>
        <end position="631"/>
    </location>
</feature>
<dbReference type="NCBIfam" id="TIGR01069">
    <property type="entry name" value="mutS2"/>
    <property type="match status" value="1"/>
</dbReference>
<dbReference type="GO" id="GO:0004519">
    <property type="term" value="F:endonuclease activity"/>
    <property type="evidence" value="ECO:0007669"/>
    <property type="project" value="UniProtKB-UniRule"/>
</dbReference>
<keyword evidence="3 9" id="KW-0547">Nucleotide-binding</keyword>
<keyword evidence="6 9" id="KW-0067">ATP-binding</keyword>
<sequence length="795" mass="89708">MNTKIYETLAFNQMRRDLAKETVTELGHSRALKLEPMTKQAEIEQSLNEVNDVKQLNAHELTLPIGQLNNIRHHLKRLAMEASLNGKELAQVAKVLRASTEVAAFFTKIEEEDIEIPALLPYADELVDVRDITKQITRAIADDGTVYDEASAKLQGLRQGIKREEAEIRIRLNQLIKSDKARFLSDHLITIRNNRFVLPVKHENRSAFGGVVHDQSSSGQTLYIEPQSVVDANNKLTGLRSQEKDEIQRIFMALSQELVPYLDAIEHNAYILGYLDFVQAKYRLAKKQQATRPQLANDNQLSLRAARHPFIPRDQVVANDIYFDETYDMLIITGPNTGGKTITLKTTGLLHLMGQSGLYITADEDSRIAVFNEIYADIGDEQSLEQSLSTFSGHMKNIIQIIAQADSHSLVLIDELGSGTDPKEGAALAKAILNRLAFQQASVLASTHYPELKAYAFDHPVATNASMIFDEETLQPTYQLQIGVPGRSNALDISQRLGLPTEIVSEAREEMANETQSLNEMLLDLEERRQSYEDKLLWVKGQIAEADSILADIKEVYQRMSADKERYLERAKHEANVIVSDTEEKAKQLIGDIREWQRNHPNGEMIKEHEMIAKQKEISDLTQEEKNLRKNKVLKKAKKQKGKHHTLEAGDEVKILPYEQTATLVEKRDNMWLVQMGALKVEVDSKNIELVKTKNQPESGKRQRAGVKAAHAKSVKTELDLRGERYEQAMVRLDQFIDSALLANHPQVTIIHGHGTGVLRKGVQKYLRQHPQVASFEFAPYNMGGKGATIAKFKD</sequence>
<accession>A0A1W1Y1Y4</accession>
<dbReference type="Gene3D" id="3.30.1370.110">
    <property type="match status" value="1"/>
</dbReference>
<dbReference type="InterPro" id="IPR036063">
    <property type="entry name" value="Smr_dom_sf"/>
</dbReference>
<dbReference type="SMART" id="SM00534">
    <property type="entry name" value="MUTSac"/>
    <property type="match status" value="1"/>
</dbReference>
<keyword evidence="2 9" id="KW-0699">rRNA-binding</keyword>
<comment type="subunit">
    <text evidence="9">Homodimer. Binds to stalled ribosomes, contacting rRNA.</text>
</comment>
<dbReference type="PANTHER" id="PTHR48466:SF2">
    <property type="entry name" value="OS10G0509000 PROTEIN"/>
    <property type="match status" value="1"/>
</dbReference>
<dbReference type="InterPro" id="IPR002625">
    <property type="entry name" value="Smr_dom"/>
</dbReference>
<keyword evidence="13" id="KW-1185">Reference proteome</keyword>
<feature type="binding site" evidence="9">
    <location>
        <begin position="334"/>
        <end position="341"/>
    </location>
    <ligand>
        <name>ATP</name>
        <dbReference type="ChEBI" id="CHEBI:30616"/>
    </ligand>
</feature>
<dbReference type="InterPro" id="IPR036187">
    <property type="entry name" value="DNA_mismatch_repair_MutS_sf"/>
</dbReference>
<comment type="function">
    <text evidence="9">Acts as a ribosome collision sensor, splitting the ribosome into its 2 subunits. Detects stalled/collided 70S ribosomes which it binds and splits by an ATP-hydrolysis driven conformational change. Acts upstream of the ribosome quality control system (RQC), a ribosome-associated complex that mediates the extraction of incompletely synthesized nascent chains from stalled ribosomes and their subsequent degradation. Probably generates substrates for RQC.</text>
</comment>
<dbReference type="AlphaFoldDB" id="A0A1W1Y1Y4"/>
<feature type="domain" description="Smr" evidence="11">
    <location>
        <begin position="719"/>
        <end position="794"/>
    </location>
</feature>
<dbReference type="InterPro" id="IPR046893">
    <property type="entry name" value="MSSS"/>
</dbReference>
<dbReference type="PIRSF" id="PIRSF005814">
    <property type="entry name" value="MutS_YshD"/>
    <property type="match status" value="1"/>
</dbReference>
<dbReference type="GO" id="GO:0140664">
    <property type="term" value="F:ATP-dependent DNA damage sensor activity"/>
    <property type="evidence" value="ECO:0007669"/>
    <property type="project" value="InterPro"/>
</dbReference>
<dbReference type="GO" id="GO:0019843">
    <property type="term" value="F:rRNA binding"/>
    <property type="evidence" value="ECO:0007669"/>
    <property type="project" value="UniProtKB-UniRule"/>
</dbReference>
<dbReference type="Pfam" id="PF20297">
    <property type="entry name" value="MSSS"/>
    <property type="match status" value="1"/>
</dbReference>
<dbReference type="Pfam" id="PF00488">
    <property type="entry name" value="MutS_V"/>
    <property type="match status" value="1"/>
</dbReference>
<gene>
    <name evidence="9" type="primary">mutS2</name>
    <name evidence="9" type="synonym">rqcU</name>
    <name evidence="12" type="ORF">SAMN04487984_0049</name>
</gene>
<dbReference type="SMART" id="SM00533">
    <property type="entry name" value="MUTSd"/>
    <property type="match status" value="1"/>
</dbReference>
<dbReference type="SUPFAM" id="SSF160443">
    <property type="entry name" value="SMR domain-like"/>
    <property type="match status" value="1"/>
</dbReference>
<reference evidence="13" key="1">
    <citation type="submission" date="2017-04" db="EMBL/GenBank/DDBJ databases">
        <authorList>
            <person name="Varghese N."/>
            <person name="Submissions S."/>
        </authorList>
    </citation>
    <scope>NUCLEOTIDE SEQUENCE [LARGE SCALE GENOMIC DNA]</scope>
    <source>
        <strain evidence="13">DSM 21500</strain>
    </source>
</reference>
<dbReference type="InterPro" id="IPR005747">
    <property type="entry name" value="MutS2"/>
</dbReference>
<dbReference type="GO" id="GO:0045910">
    <property type="term" value="P:negative regulation of DNA recombination"/>
    <property type="evidence" value="ECO:0007669"/>
    <property type="project" value="InterPro"/>
</dbReference>
<dbReference type="Proteomes" id="UP000243884">
    <property type="component" value="Unassembled WGS sequence"/>
</dbReference>
<evidence type="ECO:0000259" key="11">
    <source>
        <dbReference type="PROSITE" id="PS50828"/>
    </source>
</evidence>
<dbReference type="Gene3D" id="3.40.50.300">
    <property type="entry name" value="P-loop containing nucleotide triphosphate hydrolases"/>
    <property type="match status" value="1"/>
</dbReference>
<dbReference type="HAMAP" id="MF_00092">
    <property type="entry name" value="MutS2"/>
    <property type="match status" value="1"/>
</dbReference>
<keyword evidence="1 9" id="KW-0540">Nuclease</keyword>
<evidence type="ECO:0000256" key="4">
    <source>
        <dbReference type="ARBA" id="ARBA00022759"/>
    </source>
</evidence>
<dbReference type="InterPro" id="IPR007696">
    <property type="entry name" value="DNA_mismatch_repair_MutS_core"/>
</dbReference>
<keyword evidence="7 9" id="KW-0694">RNA-binding</keyword>
<dbReference type="PROSITE" id="PS50828">
    <property type="entry name" value="SMR"/>
    <property type="match status" value="1"/>
</dbReference>
<comment type="similarity">
    <text evidence="9">Belongs to the DNA mismatch repair MutS family. MutS2 subfamily.</text>
</comment>
<dbReference type="Pfam" id="PF01713">
    <property type="entry name" value="Smr"/>
    <property type="match status" value="1"/>
</dbReference>
<dbReference type="GO" id="GO:0030983">
    <property type="term" value="F:mismatched DNA binding"/>
    <property type="evidence" value="ECO:0007669"/>
    <property type="project" value="InterPro"/>
</dbReference>
<dbReference type="PANTHER" id="PTHR48466">
    <property type="entry name" value="OS10G0509000 PROTEIN-RELATED"/>
    <property type="match status" value="1"/>
</dbReference>
<dbReference type="GO" id="GO:0005524">
    <property type="term" value="F:ATP binding"/>
    <property type="evidence" value="ECO:0007669"/>
    <property type="project" value="UniProtKB-UniRule"/>
</dbReference>
<keyword evidence="10" id="KW-0175">Coiled coil</keyword>
<evidence type="ECO:0000256" key="6">
    <source>
        <dbReference type="ARBA" id="ARBA00022840"/>
    </source>
</evidence>
<keyword evidence="8 9" id="KW-0238">DNA-binding</keyword>